<dbReference type="WBParaSite" id="Pan_g16088.t1">
    <property type="protein sequence ID" value="Pan_g16088.t1"/>
    <property type="gene ID" value="Pan_g16088"/>
</dbReference>
<proteinExistence type="predicted"/>
<keyword evidence="2" id="KW-0732">Signal</keyword>
<evidence type="ECO:0000256" key="2">
    <source>
        <dbReference type="SAM" id="SignalP"/>
    </source>
</evidence>
<reference evidence="3" key="1">
    <citation type="journal article" date="2013" name="Genetics">
        <title>The draft genome and transcriptome of Panagrellus redivivus are shaped by the harsh demands of a free-living lifestyle.</title>
        <authorList>
            <person name="Srinivasan J."/>
            <person name="Dillman A.R."/>
            <person name="Macchietto M.G."/>
            <person name="Heikkinen L."/>
            <person name="Lakso M."/>
            <person name="Fracchia K.M."/>
            <person name="Antoshechkin I."/>
            <person name="Mortazavi A."/>
            <person name="Wong G."/>
            <person name="Sternberg P.W."/>
        </authorList>
    </citation>
    <scope>NUCLEOTIDE SEQUENCE [LARGE SCALE GENOMIC DNA]</scope>
    <source>
        <strain evidence="3">MT8872</strain>
    </source>
</reference>
<feature type="chain" id="PRO_5028998227" evidence="2">
    <location>
        <begin position="24"/>
        <end position="204"/>
    </location>
</feature>
<accession>A0A7E4V3M9</accession>
<evidence type="ECO:0000313" key="4">
    <source>
        <dbReference type="WBParaSite" id="Pan_g16088.t1"/>
    </source>
</evidence>
<name>A0A7E4V3M9_PANRE</name>
<reference evidence="4" key="2">
    <citation type="submission" date="2020-10" db="UniProtKB">
        <authorList>
            <consortium name="WormBaseParasite"/>
        </authorList>
    </citation>
    <scope>IDENTIFICATION</scope>
</reference>
<organism evidence="3 4">
    <name type="scientific">Panagrellus redivivus</name>
    <name type="common">Microworm</name>
    <dbReference type="NCBI Taxonomy" id="6233"/>
    <lineage>
        <taxon>Eukaryota</taxon>
        <taxon>Metazoa</taxon>
        <taxon>Ecdysozoa</taxon>
        <taxon>Nematoda</taxon>
        <taxon>Chromadorea</taxon>
        <taxon>Rhabditida</taxon>
        <taxon>Tylenchina</taxon>
        <taxon>Panagrolaimomorpha</taxon>
        <taxon>Panagrolaimoidea</taxon>
        <taxon>Panagrolaimidae</taxon>
        <taxon>Panagrellus</taxon>
    </lineage>
</organism>
<dbReference type="Proteomes" id="UP000492821">
    <property type="component" value="Unassembled WGS sequence"/>
</dbReference>
<sequence>MARFNRKVQLLFLFFAVLTLVQPKRIFRLLPVELGDEFVSNFDQINQKAFQRGGDDDDDEFNDSSWKPKAKAAPKQARRAFGGQNVDFDEILPDKKDTAFAKSDGVVYFVSEDGNTNGQVSGGSYNYEESSESDIDLGADNLLNRRKAYHKAKRPDYFKGGSDFGSSDGFPRFNPPKEHVKYVNDIPIKKTFRYADEAPEFFQF</sequence>
<keyword evidence="3" id="KW-1185">Reference proteome</keyword>
<evidence type="ECO:0000256" key="1">
    <source>
        <dbReference type="SAM" id="MobiDB-lite"/>
    </source>
</evidence>
<evidence type="ECO:0000313" key="3">
    <source>
        <dbReference type="Proteomes" id="UP000492821"/>
    </source>
</evidence>
<feature type="signal peptide" evidence="2">
    <location>
        <begin position="1"/>
        <end position="23"/>
    </location>
</feature>
<protein>
    <submittedName>
        <fullName evidence="4">Uncharacterized protein</fullName>
    </submittedName>
</protein>
<dbReference type="AlphaFoldDB" id="A0A7E4V3M9"/>
<feature type="compositionally biased region" description="Basic residues" evidence="1">
    <location>
        <begin position="68"/>
        <end position="78"/>
    </location>
</feature>
<feature type="region of interest" description="Disordered" evidence="1">
    <location>
        <begin position="50"/>
        <end position="78"/>
    </location>
</feature>